<dbReference type="Proteomes" id="UP000660381">
    <property type="component" value="Unassembled WGS sequence"/>
</dbReference>
<evidence type="ECO:0000313" key="2">
    <source>
        <dbReference type="Proteomes" id="UP000660381"/>
    </source>
</evidence>
<accession>A0ABR8J1C1</accession>
<proteinExistence type="predicted"/>
<dbReference type="EMBL" id="JACJTQ010000006">
    <property type="protein sequence ID" value="MBD2691398.1"/>
    <property type="molecule type" value="Genomic_DNA"/>
</dbReference>
<comment type="caution">
    <text evidence="1">The sequence shown here is derived from an EMBL/GenBank/DDBJ whole genome shotgun (WGS) entry which is preliminary data.</text>
</comment>
<reference evidence="1 2" key="1">
    <citation type="journal article" date="2020" name="ISME J.">
        <title>Comparative genomics reveals insights into cyanobacterial evolution and habitat adaptation.</title>
        <authorList>
            <person name="Chen M.Y."/>
            <person name="Teng W.K."/>
            <person name="Zhao L."/>
            <person name="Hu C.X."/>
            <person name="Zhou Y.K."/>
            <person name="Han B.P."/>
            <person name="Song L.R."/>
            <person name="Shu W.S."/>
        </authorList>
    </citation>
    <scope>NUCLEOTIDE SEQUENCE [LARGE SCALE GENOMIC DNA]</scope>
    <source>
        <strain evidence="1 2">FACHB-362</strain>
    </source>
</reference>
<protein>
    <submittedName>
        <fullName evidence="1">Uncharacterized protein</fullName>
    </submittedName>
</protein>
<dbReference type="RefSeq" id="WP_190905892.1">
    <property type="nucleotide sequence ID" value="NZ_JACJTQ010000006.1"/>
</dbReference>
<keyword evidence="2" id="KW-1185">Reference proteome</keyword>
<sequence length="47" mass="5276">MLLLESFPYRCPAYTQIITKLMKASVRSVALDIVIDTSSSYGEVNNH</sequence>
<evidence type="ECO:0000313" key="1">
    <source>
        <dbReference type="EMBL" id="MBD2691398.1"/>
    </source>
</evidence>
<organism evidence="1 2">
    <name type="scientific">Anabaena catenula FACHB-362</name>
    <dbReference type="NCBI Taxonomy" id="2692877"/>
    <lineage>
        <taxon>Bacteria</taxon>
        <taxon>Bacillati</taxon>
        <taxon>Cyanobacteriota</taxon>
        <taxon>Cyanophyceae</taxon>
        <taxon>Nostocales</taxon>
        <taxon>Nostocaceae</taxon>
        <taxon>Anabaena</taxon>
    </lineage>
</organism>
<gene>
    <name evidence="1" type="ORF">H6G68_06440</name>
</gene>
<name>A0ABR8J1C1_9NOST</name>